<protein>
    <submittedName>
        <fullName evidence="3">Uncharacterized protein</fullName>
    </submittedName>
</protein>
<keyword evidence="1" id="KW-0175">Coiled coil</keyword>
<dbReference type="Proteomes" id="UP001172738">
    <property type="component" value="Unassembled WGS sequence"/>
</dbReference>
<evidence type="ECO:0000313" key="4">
    <source>
        <dbReference type="Proteomes" id="UP001172738"/>
    </source>
</evidence>
<evidence type="ECO:0000256" key="2">
    <source>
        <dbReference type="SAM" id="MobiDB-lite"/>
    </source>
</evidence>
<organism evidence="3 4">
    <name type="scientific">Demequina zhanjiangensis</name>
    <dbReference type="NCBI Taxonomy" id="3051659"/>
    <lineage>
        <taxon>Bacteria</taxon>
        <taxon>Bacillati</taxon>
        <taxon>Actinomycetota</taxon>
        <taxon>Actinomycetes</taxon>
        <taxon>Micrococcales</taxon>
        <taxon>Demequinaceae</taxon>
        <taxon>Demequina</taxon>
    </lineage>
</organism>
<feature type="coiled-coil region" evidence="1">
    <location>
        <begin position="10"/>
        <end position="37"/>
    </location>
</feature>
<evidence type="ECO:0000256" key="1">
    <source>
        <dbReference type="SAM" id="Coils"/>
    </source>
</evidence>
<dbReference type="RefSeq" id="WP_301126879.1">
    <property type="nucleotide sequence ID" value="NZ_JAUHPV010000002.1"/>
</dbReference>
<feature type="region of interest" description="Disordered" evidence="2">
    <location>
        <begin position="77"/>
        <end position="107"/>
    </location>
</feature>
<reference evidence="3" key="1">
    <citation type="submission" date="2023-06" db="EMBL/GenBank/DDBJ databases">
        <title>SYSU T00b26.</title>
        <authorList>
            <person name="Gao L."/>
            <person name="Fang B.-Z."/>
            <person name="Li W.-J."/>
        </authorList>
    </citation>
    <scope>NUCLEOTIDE SEQUENCE</scope>
    <source>
        <strain evidence="3">SYSU T00b26</strain>
    </source>
</reference>
<proteinExistence type="predicted"/>
<evidence type="ECO:0000313" key="3">
    <source>
        <dbReference type="EMBL" id="MDN4472381.1"/>
    </source>
</evidence>
<sequence>MTAGKDVDWAAEWERTLTELEIDVTQAEQMLNASHRDVELRVEPWVPPQLPPMPANLVERARTLLDRQLKVSQELSAAAHESRRHGRAVSRMKAAQPARPVYIDTPA</sequence>
<accession>A0ABT8FZR3</accession>
<gene>
    <name evidence="3" type="ORF">QQX04_05175</name>
</gene>
<keyword evidence="4" id="KW-1185">Reference proteome</keyword>
<name>A0ABT8FZR3_9MICO</name>
<comment type="caution">
    <text evidence="3">The sequence shown here is derived from an EMBL/GenBank/DDBJ whole genome shotgun (WGS) entry which is preliminary data.</text>
</comment>
<dbReference type="EMBL" id="JAUHPV010000002">
    <property type="protein sequence ID" value="MDN4472381.1"/>
    <property type="molecule type" value="Genomic_DNA"/>
</dbReference>